<dbReference type="Gene3D" id="1.20.890.10">
    <property type="entry name" value="cAMP-dependent protein kinase regulatory subunit, dimerization-anchoring domain"/>
    <property type="match status" value="1"/>
</dbReference>
<evidence type="ECO:0000313" key="7">
    <source>
        <dbReference type="Proteomes" id="UP000267029"/>
    </source>
</evidence>
<accession>A0A158QTJ4</accession>
<reference evidence="6 7" key="1">
    <citation type="submission" date="2018-10" db="EMBL/GenBank/DDBJ databases">
        <authorList>
            <consortium name="Pathogen Informatics"/>
        </authorList>
    </citation>
    <scope>NUCLEOTIDE SEQUENCE [LARGE SCALE GENOMIC DNA]</scope>
</reference>
<evidence type="ECO:0000256" key="5">
    <source>
        <dbReference type="SAM" id="MobiDB-lite"/>
    </source>
</evidence>
<dbReference type="EMBL" id="UXSR01000658">
    <property type="protein sequence ID" value="VDD77174.1"/>
    <property type="molecule type" value="Genomic_DNA"/>
</dbReference>
<dbReference type="STRING" id="53468.A0A158QTJ4"/>
<evidence type="ECO:0008006" key="8">
    <source>
        <dbReference type="Google" id="ProtNLM"/>
    </source>
</evidence>
<dbReference type="InterPro" id="IPR000850">
    <property type="entry name" value="Adenylat/UMP-CMP_kin"/>
</dbReference>
<dbReference type="GO" id="GO:0019205">
    <property type="term" value="F:nucleobase-containing compound kinase activity"/>
    <property type="evidence" value="ECO:0007669"/>
    <property type="project" value="InterPro"/>
</dbReference>
<proteinExistence type="predicted"/>
<keyword evidence="7" id="KW-1185">Reference proteome</keyword>
<dbReference type="AlphaFoldDB" id="A0A158QTJ4"/>
<evidence type="ECO:0000256" key="1">
    <source>
        <dbReference type="ARBA" id="ARBA00022679"/>
    </source>
</evidence>
<dbReference type="GO" id="GO:0006139">
    <property type="term" value="P:nucleobase-containing compound metabolic process"/>
    <property type="evidence" value="ECO:0007669"/>
    <property type="project" value="InterPro"/>
</dbReference>
<feature type="region of interest" description="Disordered" evidence="5">
    <location>
        <begin position="201"/>
        <end position="244"/>
    </location>
</feature>
<keyword evidence="3" id="KW-0418">Kinase</keyword>
<evidence type="ECO:0000256" key="2">
    <source>
        <dbReference type="ARBA" id="ARBA00022741"/>
    </source>
</evidence>
<dbReference type="PANTHER" id="PTHR23359">
    <property type="entry name" value="NUCLEOTIDE KINASE"/>
    <property type="match status" value="1"/>
</dbReference>
<evidence type="ECO:0000313" key="6">
    <source>
        <dbReference type="EMBL" id="VDD77174.1"/>
    </source>
</evidence>
<name>A0A158QTJ4_MESCO</name>
<keyword evidence="4" id="KW-0175">Coiled coil</keyword>
<protein>
    <recommendedName>
        <fullName evidence="8">Adenylate kinase 7</fullName>
    </recommendedName>
</protein>
<gene>
    <name evidence="6" type="ORF">MCOS_LOCUS3177</name>
</gene>
<feature type="coiled-coil region" evidence="4">
    <location>
        <begin position="639"/>
        <end position="683"/>
    </location>
</feature>
<dbReference type="CDD" id="cd22967">
    <property type="entry name" value="DD_AK7"/>
    <property type="match status" value="1"/>
</dbReference>
<feature type="region of interest" description="Disordered" evidence="5">
    <location>
        <begin position="548"/>
        <end position="577"/>
    </location>
</feature>
<evidence type="ECO:0000256" key="3">
    <source>
        <dbReference type="ARBA" id="ARBA00022777"/>
    </source>
</evidence>
<keyword evidence="2" id="KW-0547">Nucleotide-binding</keyword>
<dbReference type="InterPro" id="IPR047499">
    <property type="entry name" value="DD_AK7"/>
</dbReference>
<sequence length="744" mass="85053">MPFLDVYGDGKNVIPTIHIKDLSMIAQAVFEEQPDSYYIVARDRSESTLAGILTAISGVFSSGDIRRMSDDEVARIRGIPIKERLAFSFKKYQIDQLTMDLVISNVTLQEALTIPWKCENGMIENIATLAREYVEAKEFKPLRICVLGPPFVGKTTHAMELARYYGLHYIHVMPVLYEAYLRLRKPIKALEEIEKAKKLAKKEKKKADAGAPAKASPPLPPPPPPPPPRPPPPPQPPLLATTTSQDVADEHLSTMTFPMSDLMPSDHVDAAFSQALPPPTPLTVFSELPDDDNARPPSEVSLIDSLPEEVQQRYPFYPPVRWKDEDELVKMANEAKTELIDFINGLLDDFHVEDHIITKYLRQKLLSKPCCNQGFVLDGYPNSFEQAEMLFRRSDNAVTLNLFTGRVGSGGDARHPTFDPLLFPHHVVYLEASNALVTHRFKKMMADEGIELDELPDYDDVDGLTMDVEEELRTRVLKQQKGKNEDNKGDKKRQYKKGDELKIKWIKPAESSERRLRRRLEKHRALMAPRAASAIVEKTFEPYSPLLAKQEAKSRRPRSAASLQVPRPWPRKELPPAQLDPLEKNVLTYFDLRELHPFVVNMDRDKSQPLYPGGPQKFTFKSILKRISKSATGEFVRTARALLDERDTDERNVQAMKKQWADLEDYNDELRAEAAEVLSKREQAIWHDWLMLLRKENEQLHTVKSMPRRNYLLRYVLPVVTECLVLYGQSRPTDPVEFLVIFFS</sequence>
<keyword evidence="1" id="KW-0808">Transferase</keyword>
<dbReference type="Gene3D" id="3.40.50.300">
    <property type="entry name" value="P-loop containing nucleotide triphosphate hydrolases"/>
    <property type="match status" value="2"/>
</dbReference>
<dbReference type="SUPFAM" id="SSF52540">
    <property type="entry name" value="P-loop containing nucleoside triphosphate hydrolases"/>
    <property type="match status" value="1"/>
</dbReference>
<dbReference type="InterPro" id="IPR027417">
    <property type="entry name" value="P-loop_NTPase"/>
</dbReference>
<feature type="region of interest" description="Disordered" evidence="5">
    <location>
        <begin position="475"/>
        <end position="494"/>
    </location>
</feature>
<dbReference type="Proteomes" id="UP000267029">
    <property type="component" value="Unassembled WGS sequence"/>
</dbReference>
<dbReference type="GO" id="GO:0005524">
    <property type="term" value="F:ATP binding"/>
    <property type="evidence" value="ECO:0007669"/>
    <property type="project" value="InterPro"/>
</dbReference>
<organism evidence="6 7">
    <name type="scientific">Mesocestoides corti</name>
    <name type="common">Flatworm</name>
    <dbReference type="NCBI Taxonomy" id="53468"/>
    <lineage>
        <taxon>Eukaryota</taxon>
        <taxon>Metazoa</taxon>
        <taxon>Spiralia</taxon>
        <taxon>Lophotrochozoa</taxon>
        <taxon>Platyhelminthes</taxon>
        <taxon>Cestoda</taxon>
        <taxon>Eucestoda</taxon>
        <taxon>Cyclophyllidea</taxon>
        <taxon>Mesocestoididae</taxon>
        <taxon>Mesocestoides</taxon>
    </lineage>
</organism>
<evidence type="ECO:0000256" key="4">
    <source>
        <dbReference type="SAM" id="Coils"/>
    </source>
</evidence>
<feature type="compositionally biased region" description="Pro residues" evidence="5">
    <location>
        <begin position="215"/>
        <end position="237"/>
    </location>
</feature>
<dbReference type="OrthoDB" id="417678at2759"/>